<feature type="compositionally biased region" description="Low complexity" evidence="1">
    <location>
        <begin position="899"/>
        <end position="908"/>
    </location>
</feature>
<feature type="region of interest" description="Disordered" evidence="1">
    <location>
        <begin position="398"/>
        <end position="686"/>
    </location>
</feature>
<dbReference type="GeneID" id="63848636"/>
<sequence>MFGKRRRAASNPAQRAPPSASASLAATKAFVRDRESSEILSSAAAAAALRTHVTTPTLVGDTVTKRMVRRNSASSNGSNPRPGLLRRQSSTASMTERSFRAASPGRGSPADPNAPPVPAVPKNMQQGGAVHRRASSLEPAYRGGSPTPRGGGRGVSLDRGEQNTAAARGQRPTGHLAQVSEEEDAAGRSVNFSRPMSPGTPTSNQNPSPPSGRGWFGGPVVNQEAVQRMASTSRPKTSGGISEYDRHSTQHSVQNAANQPVKTHQYSQGVEGFRLSSGSMRAKPSGSAVQSRSYLPPATQQAPRTVDPNSPNAIYDPSTRTFIHKQDAMARHRELQQEPEPQSQHYVAQRRDGYQPQQIPQQPSRRSPSPVRRYVQYVREEPPAPQKREEVVLPQLDTTTHRREPEARPAEYFAPEPRSGPTIERRSSEDFADADFQPPELANTGRRLDDVDQGVEHETPTKVASHVSAASQDNSYPRLATPVIATTTNSVAGQSRGSVRTGHDRQSSLSPPRNAHFAPIAIELAGEKHQPPPRSISPAKSALKPSPSVSRRGSSPITGDGHLQIRGAASEASDTTSEDGSKKKRNFRVSFEEKPFVAGATANADADSPTSPAGLGASKWSQAAAEQEDDFTDFMKPRSALPSFSSIRDRDRRSTEDNEAEKVTETVSTTPMSASVGSIGEPLHSSSDHVVGSILAQDFAQKGVTNDPLPPEVTSVEGSGYVSDSSDDSSLQKHGEEKQSTQQPLIPEPKSLTTQLDEKSSTPGAAFERIVEVPQIALLPATPSPHERPEPKFQSMMIPGGWADETPDDIERSIAPTETVSKAAPFAPAVDPVHQQPEPVSHAEEDDTTDDNSSIYSDAYEDLTDTEGGFGSIDAMVERPVIPPSSGLMHSQYANRSATETTTESSTSKLQRDRFADDDSDSDTTPTQEWDATRRPWSGATTAQKQPQHKESPVEQRSHAEEVVARVMQAPVVQEEPRTERQVVAKTSPQILTSPPASQTPTKPLKSALKKNAVAQPTQAAEPQTRQTMRGAPRQGPPPRQGPSSDTQMKKTMRTGPNTSTSRAEPQMRSSMRASNEPTSRVVPQMRKSMRSDDFAPSTSMGLAASRHSMVPMDTKPPRGALQKRHIPAAAPVPKPRPQSLPATKQAAAAPTYDSDSDASASSFQRTRARGRGNQSGRYTMRGSMRQEPAPTMRASAPALKQVRSISPPGSPTPALRKSMRPTSAIPATPEPIRNSKFSIRSLSPMGRFRSSKSPDAGPPSPTQPKKMPAFNKQPKQKAERGRAVKAPIKSRFADSSDEDGDDKPRRFQSRFADSDSDDADDYKLPPGLAPVRGIPRKAGEEDGDSTDLEEEADNESLMPPSTPVTKSGPATNGVTNGQTSGKANSEGAILATGSLRDSKHAPALPSFEGGSKAKAKRGFFGLGKKKVEKATEKATVTEADAAAPPVPAPSDIPMPPTKPNRELGLPLTPIDEDKDFDAVENSPQSRRSPKLQRRSTPEWPLAPPPAIGKEERPMSSDGIAPRRPRFQGRQASTMSNTTDPIIDAQGRSVSYGRSGKKKKFQGLRRVFGLND</sequence>
<feature type="compositionally biased region" description="Polar residues" evidence="1">
    <location>
        <begin position="665"/>
        <end position="676"/>
    </location>
</feature>
<feature type="compositionally biased region" description="Polar residues" evidence="1">
    <location>
        <begin position="87"/>
        <end position="96"/>
    </location>
</feature>
<feature type="compositionally biased region" description="Polar residues" evidence="1">
    <location>
        <begin position="250"/>
        <end position="268"/>
    </location>
</feature>
<feature type="compositionally biased region" description="Basic and acidic residues" evidence="1">
    <location>
        <begin position="948"/>
        <end position="964"/>
    </location>
</feature>
<feature type="compositionally biased region" description="Polar residues" evidence="1">
    <location>
        <begin position="985"/>
        <end position="1002"/>
    </location>
</feature>
<feature type="compositionally biased region" description="Low complexity" evidence="1">
    <location>
        <begin position="355"/>
        <end position="371"/>
    </location>
</feature>
<feature type="compositionally biased region" description="Pro residues" evidence="1">
    <location>
        <begin position="1445"/>
        <end position="1459"/>
    </location>
</feature>
<accession>A0A9P4L2Y6</accession>
<proteinExistence type="predicted"/>
<feature type="compositionally biased region" description="Basic and acidic residues" evidence="1">
    <location>
        <begin position="399"/>
        <end position="409"/>
    </location>
</feature>
<feature type="compositionally biased region" description="Polar residues" evidence="1">
    <location>
        <begin position="1015"/>
        <end position="1028"/>
    </location>
</feature>
<evidence type="ECO:0000313" key="3">
    <source>
        <dbReference type="Proteomes" id="UP000800039"/>
    </source>
</evidence>
<feature type="compositionally biased region" description="Basic and acidic residues" evidence="1">
    <location>
        <begin position="446"/>
        <end position="460"/>
    </location>
</feature>
<feature type="compositionally biased region" description="Acidic residues" evidence="1">
    <location>
        <begin position="1342"/>
        <end position="1355"/>
    </location>
</feature>
<feature type="compositionally biased region" description="Low complexity" evidence="1">
    <location>
        <begin position="1434"/>
        <end position="1444"/>
    </location>
</feature>
<name>A0A9P4L2Y6_9PLEO</name>
<feature type="compositionally biased region" description="Polar residues" evidence="1">
    <location>
        <begin position="1055"/>
        <end position="1079"/>
    </location>
</feature>
<feature type="compositionally biased region" description="Polar residues" evidence="1">
    <location>
        <begin position="888"/>
        <end position="898"/>
    </location>
</feature>
<feature type="compositionally biased region" description="Low complexity" evidence="1">
    <location>
        <begin position="536"/>
        <end position="556"/>
    </location>
</feature>
<feature type="compositionally biased region" description="Polar residues" evidence="1">
    <location>
        <begin position="1530"/>
        <end position="1540"/>
    </location>
</feature>
<gene>
    <name evidence="2" type="ORF">K460DRAFT_348411</name>
</gene>
<reference evidence="2" key="1">
    <citation type="submission" date="2020-01" db="EMBL/GenBank/DDBJ databases">
        <authorList>
            <consortium name="DOE Joint Genome Institute"/>
            <person name="Haridas S."/>
            <person name="Albert R."/>
            <person name="Binder M."/>
            <person name="Bloem J."/>
            <person name="Labutti K."/>
            <person name="Salamov A."/>
            <person name="Andreopoulos B."/>
            <person name="Baker S.E."/>
            <person name="Barry K."/>
            <person name="Bills G."/>
            <person name="Bluhm B.H."/>
            <person name="Cannon C."/>
            <person name="Castanera R."/>
            <person name="Culley D.E."/>
            <person name="Daum C."/>
            <person name="Ezra D."/>
            <person name="Gonzalez J.B."/>
            <person name="Henrissat B."/>
            <person name="Kuo A."/>
            <person name="Liang C."/>
            <person name="Lipzen A."/>
            <person name="Lutzoni F."/>
            <person name="Magnuson J."/>
            <person name="Mondo S."/>
            <person name="Nolan M."/>
            <person name="Ohm R."/>
            <person name="Pangilinan J."/>
            <person name="Park H.-J."/>
            <person name="Ramirez L."/>
            <person name="Alfaro M."/>
            <person name="Sun H."/>
            <person name="Tritt A."/>
            <person name="Yoshinaga Y."/>
            <person name="Zwiers L.-H."/>
            <person name="Turgeon B.G."/>
            <person name="Goodwin S.B."/>
            <person name="Spatafora J.W."/>
            <person name="Crous P.W."/>
            <person name="Grigoriev I.V."/>
        </authorList>
    </citation>
    <scope>NUCLEOTIDE SEQUENCE</scope>
    <source>
        <strain evidence="2">CBS 394.84</strain>
    </source>
</reference>
<feature type="compositionally biased region" description="Polar residues" evidence="1">
    <location>
        <begin position="484"/>
        <end position="498"/>
    </location>
</feature>
<protein>
    <submittedName>
        <fullName evidence="2">Uncharacterized protein</fullName>
    </submittedName>
</protein>
<dbReference type="OrthoDB" id="5423926at2759"/>
<evidence type="ECO:0000256" key="1">
    <source>
        <dbReference type="SAM" id="MobiDB-lite"/>
    </source>
</evidence>
<dbReference type="RefSeq" id="XP_040782779.1">
    <property type="nucleotide sequence ID" value="XM_040931384.1"/>
</dbReference>
<feature type="compositionally biased region" description="Polar residues" evidence="1">
    <location>
        <begin position="1364"/>
        <end position="1384"/>
    </location>
</feature>
<feature type="compositionally biased region" description="Basic residues" evidence="1">
    <location>
        <begin position="1414"/>
        <end position="1428"/>
    </location>
</feature>
<organism evidence="2 3">
    <name type="scientific">Cucurbitaria berberidis CBS 394.84</name>
    <dbReference type="NCBI Taxonomy" id="1168544"/>
    <lineage>
        <taxon>Eukaryota</taxon>
        <taxon>Fungi</taxon>
        <taxon>Dikarya</taxon>
        <taxon>Ascomycota</taxon>
        <taxon>Pezizomycotina</taxon>
        <taxon>Dothideomycetes</taxon>
        <taxon>Pleosporomycetidae</taxon>
        <taxon>Pleosporales</taxon>
        <taxon>Pleosporineae</taxon>
        <taxon>Cucurbitariaceae</taxon>
        <taxon>Cucurbitaria</taxon>
    </lineage>
</organism>
<dbReference type="Proteomes" id="UP000800039">
    <property type="component" value="Unassembled WGS sequence"/>
</dbReference>
<feature type="compositionally biased region" description="Polar residues" evidence="1">
    <location>
        <begin position="287"/>
        <end position="312"/>
    </location>
</feature>
<feature type="compositionally biased region" description="Basic and acidic residues" evidence="1">
    <location>
        <begin position="647"/>
        <end position="664"/>
    </location>
</feature>
<feature type="region of interest" description="Disordered" evidence="1">
    <location>
        <begin position="330"/>
        <end position="371"/>
    </location>
</feature>
<feature type="region of interest" description="Disordered" evidence="1">
    <location>
        <begin position="1"/>
        <end position="27"/>
    </location>
</feature>
<feature type="compositionally biased region" description="Low complexity" evidence="1">
    <location>
        <begin position="197"/>
        <end position="206"/>
    </location>
</feature>
<feature type="compositionally biased region" description="Low complexity" evidence="1">
    <location>
        <begin position="1147"/>
        <end position="1163"/>
    </location>
</feature>
<feature type="compositionally biased region" description="Polar residues" evidence="1">
    <location>
        <begin position="229"/>
        <end position="240"/>
    </location>
</feature>
<dbReference type="EMBL" id="ML976620">
    <property type="protein sequence ID" value="KAF1840216.1"/>
    <property type="molecule type" value="Genomic_DNA"/>
</dbReference>
<keyword evidence="3" id="KW-1185">Reference proteome</keyword>
<feature type="region of interest" description="Disordered" evidence="1">
    <location>
        <begin position="702"/>
        <end position="1558"/>
    </location>
</feature>
<feature type="compositionally biased region" description="Basic and acidic residues" evidence="1">
    <location>
        <begin position="730"/>
        <end position="739"/>
    </location>
</feature>
<feature type="region of interest" description="Disordered" evidence="1">
    <location>
        <begin position="52"/>
        <end position="317"/>
    </location>
</feature>
<feature type="compositionally biased region" description="Low complexity" evidence="1">
    <location>
        <begin position="9"/>
        <end position="26"/>
    </location>
</feature>
<evidence type="ECO:0000313" key="2">
    <source>
        <dbReference type="EMBL" id="KAF1840216.1"/>
    </source>
</evidence>
<comment type="caution">
    <text evidence="2">The sequence shown here is derived from an EMBL/GenBank/DDBJ whole genome shotgun (WGS) entry which is preliminary data.</text>
</comment>